<feature type="region of interest" description="Disordered" evidence="3">
    <location>
        <begin position="299"/>
        <end position="319"/>
    </location>
</feature>
<dbReference type="SUPFAM" id="SSF47473">
    <property type="entry name" value="EF-hand"/>
    <property type="match status" value="2"/>
</dbReference>
<comment type="caution">
    <text evidence="6">The sequence shown here is derived from an EMBL/GenBank/DDBJ whole genome shotgun (WGS) entry which is preliminary data.</text>
</comment>
<evidence type="ECO:0000256" key="1">
    <source>
        <dbReference type="ARBA" id="ARBA00022723"/>
    </source>
</evidence>
<dbReference type="Gene3D" id="1.10.238.10">
    <property type="entry name" value="EF-hand"/>
    <property type="match status" value="3"/>
</dbReference>
<gene>
    <name evidence="6" type="ORF">ACFFJP_13805</name>
</gene>
<dbReference type="PANTHER" id="PTHR10827">
    <property type="entry name" value="RETICULOCALBIN"/>
    <property type="match status" value="1"/>
</dbReference>
<keyword evidence="1" id="KW-0479">Metal-binding</keyword>
<name>A0ABV6BER9_9GAMM</name>
<protein>
    <submittedName>
        <fullName evidence="6">EF-hand domain-containing protein</fullName>
    </submittedName>
</protein>
<dbReference type="PROSITE" id="PS00018">
    <property type="entry name" value="EF_HAND_1"/>
    <property type="match status" value="5"/>
</dbReference>
<dbReference type="Proteomes" id="UP001589813">
    <property type="component" value="Unassembled WGS sequence"/>
</dbReference>
<evidence type="ECO:0000313" key="7">
    <source>
        <dbReference type="Proteomes" id="UP001589813"/>
    </source>
</evidence>
<evidence type="ECO:0000259" key="5">
    <source>
        <dbReference type="PROSITE" id="PS50222"/>
    </source>
</evidence>
<evidence type="ECO:0000256" key="3">
    <source>
        <dbReference type="SAM" id="MobiDB-lite"/>
    </source>
</evidence>
<dbReference type="InterPro" id="IPR002048">
    <property type="entry name" value="EF_hand_dom"/>
</dbReference>
<dbReference type="EMBL" id="JBHLXP010000003">
    <property type="protein sequence ID" value="MFC0049366.1"/>
    <property type="molecule type" value="Genomic_DNA"/>
</dbReference>
<proteinExistence type="predicted"/>
<feature type="chain" id="PRO_5045769286" evidence="4">
    <location>
        <begin position="27"/>
        <end position="319"/>
    </location>
</feature>
<dbReference type="PROSITE" id="PS50222">
    <property type="entry name" value="EF_HAND_2"/>
    <property type="match status" value="2"/>
</dbReference>
<keyword evidence="7" id="KW-1185">Reference proteome</keyword>
<accession>A0ABV6BER9</accession>
<dbReference type="PANTHER" id="PTHR10827:SF98">
    <property type="entry name" value="45 KDA CALCIUM-BINDING PROTEIN"/>
    <property type="match status" value="1"/>
</dbReference>
<dbReference type="SMART" id="SM00054">
    <property type="entry name" value="EFh"/>
    <property type="match status" value="4"/>
</dbReference>
<organism evidence="6 7">
    <name type="scientific">Rheinheimera tilapiae</name>
    <dbReference type="NCBI Taxonomy" id="875043"/>
    <lineage>
        <taxon>Bacteria</taxon>
        <taxon>Pseudomonadati</taxon>
        <taxon>Pseudomonadota</taxon>
        <taxon>Gammaproteobacteria</taxon>
        <taxon>Chromatiales</taxon>
        <taxon>Chromatiaceae</taxon>
        <taxon>Rheinheimera</taxon>
    </lineage>
</organism>
<dbReference type="Pfam" id="PF13202">
    <property type="entry name" value="EF-hand_5"/>
    <property type="match status" value="3"/>
</dbReference>
<keyword evidence="2" id="KW-0677">Repeat</keyword>
<reference evidence="6 7" key="1">
    <citation type="submission" date="2024-09" db="EMBL/GenBank/DDBJ databases">
        <authorList>
            <person name="Sun Q."/>
            <person name="Mori K."/>
        </authorList>
    </citation>
    <scope>NUCLEOTIDE SEQUENCE [LARGE SCALE GENOMIC DNA]</scope>
    <source>
        <strain evidence="6 7">KCTC 23315</strain>
    </source>
</reference>
<feature type="region of interest" description="Disordered" evidence="3">
    <location>
        <begin position="151"/>
        <end position="173"/>
    </location>
</feature>
<dbReference type="InterPro" id="IPR011992">
    <property type="entry name" value="EF-hand-dom_pair"/>
</dbReference>
<dbReference type="RefSeq" id="WP_377245059.1">
    <property type="nucleotide sequence ID" value="NZ_JBHLXP010000003.1"/>
</dbReference>
<dbReference type="InterPro" id="IPR018247">
    <property type="entry name" value="EF_Hand_1_Ca_BS"/>
</dbReference>
<feature type="signal peptide" evidence="4">
    <location>
        <begin position="1"/>
        <end position="26"/>
    </location>
</feature>
<sequence length="319" mass="35483">MMMQPKTIRHFLLLSSLYLLGQPATAQQTNSSQPERAHQPTLQAKIDFIAEFDQNNDGQVSHTEFFSSRQQRLAAMDLQHNAQIDVAGYQAEYADRLDQRLAADRKGQLKQTEVRFAAVDKNQDGRISPAEYQASGQSAFVFIDSNKDGLISKADPAPARRGQNAGAAQPQRRPALVMPTTHSVSGMLAMYDVDHNGEVSAAEYLQIRQQAFARTDTDQNGDLSPAEYMQEFTDRVDQQIAKTRSAQLKQAEVRFKALDKDANGILSAAEYHQSGQRMFSRWDTDHNRLVSRAEALPVTETAQVPVEPAKPKPATRTAP</sequence>
<evidence type="ECO:0000313" key="6">
    <source>
        <dbReference type="EMBL" id="MFC0049366.1"/>
    </source>
</evidence>
<feature type="domain" description="EF-hand" evidence="5">
    <location>
        <begin position="246"/>
        <end position="281"/>
    </location>
</feature>
<feature type="domain" description="EF-hand" evidence="5">
    <location>
        <begin position="107"/>
        <end position="142"/>
    </location>
</feature>
<evidence type="ECO:0000256" key="4">
    <source>
        <dbReference type="SAM" id="SignalP"/>
    </source>
</evidence>
<keyword evidence="4" id="KW-0732">Signal</keyword>
<evidence type="ECO:0000256" key="2">
    <source>
        <dbReference type="ARBA" id="ARBA00022737"/>
    </source>
</evidence>